<dbReference type="PRINTS" id="PR00344">
    <property type="entry name" value="BCTRLSENSOR"/>
</dbReference>
<dbReference type="PROSITE" id="PS50113">
    <property type="entry name" value="PAC"/>
    <property type="match status" value="3"/>
</dbReference>
<feature type="domain" description="PAS" evidence="7">
    <location>
        <begin position="487"/>
        <end position="562"/>
    </location>
</feature>
<dbReference type="SMART" id="SM00065">
    <property type="entry name" value="GAF"/>
    <property type="match status" value="2"/>
</dbReference>
<dbReference type="EMBL" id="JALNMH010000013">
    <property type="protein sequence ID" value="MCK7594994.1"/>
    <property type="molecule type" value="Genomic_DNA"/>
</dbReference>
<dbReference type="InterPro" id="IPR035965">
    <property type="entry name" value="PAS-like_dom_sf"/>
</dbReference>
<evidence type="ECO:0000313" key="9">
    <source>
        <dbReference type="EMBL" id="MCK7594994.1"/>
    </source>
</evidence>
<name>A0ABT0GKD3_9GAMM</name>
<dbReference type="Pfam" id="PF00512">
    <property type="entry name" value="HisKA"/>
    <property type="match status" value="1"/>
</dbReference>
<dbReference type="InterPro" id="IPR013655">
    <property type="entry name" value="PAS_fold_3"/>
</dbReference>
<keyword evidence="3" id="KW-0597">Phosphoprotein</keyword>
<dbReference type="Pfam" id="PF01590">
    <property type="entry name" value="GAF"/>
    <property type="match status" value="2"/>
</dbReference>
<organism evidence="9 10">
    <name type="scientific">Pseudomarimonas salicorniae</name>
    <dbReference type="NCBI Taxonomy" id="2933270"/>
    <lineage>
        <taxon>Bacteria</taxon>
        <taxon>Pseudomonadati</taxon>
        <taxon>Pseudomonadota</taxon>
        <taxon>Gammaproteobacteria</taxon>
        <taxon>Lysobacterales</taxon>
        <taxon>Lysobacteraceae</taxon>
        <taxon>Pseudomarimonas</taxon>
    </lineage>
</organism>
<dbReference type="InterPro" id="IPR013767">
    <property type="entry name" value="PAS_fold"/>
</dbReference>
<dbReference type="SUPFAM" id="SSF55781">
    <property type="entry name" value="GAF domain-like"/>
    <property type="match status" value="2"/>
</dbReference>
<dbReference type="InterPro" id="IPR003018">
    <property type="entry name" value="GAF"/>
</dbReference>
<evidence type="ECO:0000256" key="4">
    <source>
        <dbReference type="ARBA" id="ARBA00022679"/>
    </source>
</evidence>
<dbReference type="NCBIfam" id="TIGR00229">
    <property type="entry name" value="sensory_box"/>
    <property type="match status" value="4"/>
</dbReference>
<proteinExistence type="predicted"/>
<evidence type="ECO:0000256" key="3">
    <source>
        <dbReference type="ARBA" id="ARBA00022553"/>
    </source>
</evidence>
<reference evidence="9" key="1">
    <citation type="submission" date="2022-04" db="EMBL/GenBank/DDBJ databases">
        <title>Lysobacter sp. CAU 1642 isolated from sea sand.</title>
        <authorList>
            <person name="Kim W."/>
        </authorList>
    </citation>
    <scope>NUCLEOTIDE SEQUENCE</scope>
    <source>
        <strain evidence="9">CAU 1642</strain>
    </source>
</reference>
<feature type="domain" description="PAS" evidence="7">
    <location>
        <begin position="618"/>
        <end position="671"/>
    </location>
</feature>
<dbReference type="InterPro" id="IPR003594">
    <property type="entry name" value="HATPase_dom"/>
</dbReference>
<evidence type="ECO:0000256" key="5">
    <source>
        <dbReference type="ARBA" id="ARBA00022777"/>
    </source>
</evidence>
<dbReference type="PROSITE" id="PS50109">
    <property type="entry name" value="HIS_KIN"/>
    <property type="match status" value="1"/>
</dbReference>
<dbReference type="InterPro" id="IPR003661">
    <property type="entry name" value="HisK_dim/P_dom"/>
</dbReference>
<dbReference type="Gene3D" id="3.30.450.40">
    <property type="match status" value="2"/>
</dbReference>
<feature type="domain" description="Histidine kinase" evidence="6">
    <location>
        <begin position="885"/>
        <end position="1104"/>
    </location>
</feature>
<dbReference type="InterPro" id="IPR000700">
    <property type="entry name" value="PAS-assoc_C"/>
</dbReference>
<dbReference type="InterPro" id="IPR005467">
    <property type="entry name" value="His_kinase_dom"/>
</dbReference>
<dbReference type="Gene3D" id="3.30.565.10">
    <property type="entry name" value="Histidine kinase-like ATPase, C-terminal domain"/>
    <property type="match status" value="1"/>
</dbReference>
<dbReference type="EC" id="2.7.13.3" evidence="2"/>
<dbReference type="InterPro" id="IPR029016">
    <property type="entry name" value="GAF-like_dom_sf"/>
</dbReference>
<evidence type="ECO:0000313" key="10">
    <source>
        <dbReference type="Proteomes" id="UP001431449"/>
    </source>
</evidence>
<dbReference type="SMART" id="SM00086">
    <property type="entry name" value="PAC"/>
    <property type="match status" value="4"/>
</dbReference>
<dbReference type="InterPro" id="IPR036890">
    <property type="entry name" value="HATPase_C_sf"/>
</dbReference>
<dbReference type="Gene3D" id="3.30.450.20">
    <property type="entry name" value="PAS domain"/>
    <property type="match status" value="4"/>
</dbReference>
<dbReference type="InterPro" id="IPR001610">
    <property type="entry name" value="PAC"/>
</dbReference>
<protein>
    <recommendedName>
        <fullName evidence="2">histidine kinase</fullName>
        <ecNumber evidence="2">2.7.13.3</ecNumber>
    </recommendedName>
</protein>
<feature type="domain" description="PAC" evidence="8">
    <location>
        <begin position="565"/>
        <end position="617"/>
    </location>
</feature>
<dbReference type="RefSeq" id="WP_248210718.1">
    <property type="nucleotide sequence ID" value="NZ_JALNMH010000013.1"/>
</dbReference>
<dbReference type="Pfam" id="PF02518">
    <property type="entry name" value="HATPase_c"/>
    <property type="match status" value="1"/>
</dbReference>
<dbReference type="SUPFAM" id="SSF47384">
    <property type="entry name" value="Homodimeric domain of signal transducing histidine kinase"/>
    <property type="match status" value="1"/>
</dbReference>
<evidence type="ECO:0000256" key="1">
    <source>
        <dbReference type="ARBA" id="ARBA00000085"/>
    </source>
</evidence>
<dbReference type="SMART" id="SM00387">
    <property type="entry name" value="HATPase_c"/>
    <property type="match status" value="1"/>
</dbReference>
<dbReference type="PANTHER" id="PTHR43304">
    <property type="entry name" value="PHYTOCHROME-LIKE PROTEIN CPH1"/>
    <property type="match status" value="1"/>
</dbReference>
<dbReference type="SUPFAM" id="SSF55785">
    <property type="entry name" value="PYP-like sensor domain (PAS domain)"/>
    <property type="match status" value="4"/>
</dbReference>
<keyword evidence="10" id="KW-1185">Reference proteome</keyword>
<dbReference type="CDD" id="cd00130">
    <property type="entry name" value="PAS"/>
    <property type="match status" value="4"/>
</dbReference>
<feature type="domain" description="PAC" evidence="8">
    <location>
        <begin position="707"/>
        <end position="759"/>
    </location>
</feature>
<feature type="domain" description="PAC" evidence="8">
    <location>
        <begin position="256"/>
        <end position="309"/>
    </location>
</feature>
<keyword evidence="4" id="KW-0808">Transferase</keyword>
<evidence type="ECO:0000259" key="7">
    <source>
        <dbReference type="PROSITE" id="PS50112"/>
    </source>
</evidence>
<dbReference type="SUPFAM" id="SSF55874">
    <property type="entry name" value="ATPase domain of HSP90 chaperone/DNA topoisomerase II/histidine kinase"/>
    <property type="match status" value="1"/>
</dbReference>
<dbReference type="CDD" id="cd00082">
    <property type="entry name" value="HisKA"/>
    <property type="match status" value="1"/>
</dbReference>
<dbReference type="InterPro" id="IPR000014">
    <property type="entry name" value="PAS"/>
</dbReference>
<dbReference type="InterPro" id="IPR036097">
    <property type="entry name" value="HisK_dim/P_sf"/>
</dbReference>
<gene>
    <name evidence="9" type="ORF">M0G41_15095</name>
</gene>
<dbReference type="SMART" id="SM00388">
    <property type="entry name" value="HisKA"/>
    <property type="match status" value="1"/>
</dbReference>
<accession>A0ABT0GKD3</accession>
<dbReference type="Pfam" id="PF08447">
    <property type="entry name" value="PAS_3"/>
    <property type="match status" value="3"/>
</dbReference>
<dbReference type="InterPro" id="IPR004358">
    <property type="entry name" value="Sig_transdc_His_kin-like_C"/>
</dbReference>
<dbReference type="PANTHER" id="PTHR43304:SF1">
    <property type="entry name" value="PAC DOMAIN-CONTAINING PROTEIN"/>
    <property type="match status" value="1"/>
</dbReference>
<dbReference type="Proteomes" id="UP001431449">
    <property type="component" value="Unassembled WGS sequence"/>
</dbReference>
<dbReference type="InterPro" id="IPR052162">
    <property type="entry name" value="Sensor_kinase/Photoreceptor"/>
</dbReference>
<feature type="domain" description="PAS" evidence="7">
    <location>
        <begin position="760"/>
        <end position="830"/>
    </location>
</feature>
<dbReference type="Pfam" id="PF00989">
    <property type="entry name" value="PAS"/>
    <property type="match status" value="1"/>
</dbReference>
<evidence type="ECO:0000259" key="6">
    <source>
        <dbReference type="PROSITE" id="PS50109"/>
    </source>
</evidence>
<dbReference type="PROSITE" id="PS50112">
    <property type="entry name" value="PAS"/>
    <property type="match status" value="3"/>
</dbReference>
<comment type="caution">
    <text evidence="9">The sequence shown here is derived from an EMBL/GenBank/DDBJ whole genome shotgun (WGS) entry which is preliminary data.</text>
</comment>
<evidence type="ECO:0000256" key="2">
    <source>
        <dbReference type="ARBA" id="ARBA00012438"/>
    </source>
</evidence>
<keyword evidence="5" id="KW-0418">Kinase</keyword>
<dbReference type="Gene3D" id="1.10.287.130">
    <property type="match status" value="1"/>
</dbReference>
<dbReference type="SMART" id="SM00091">
    <property type="entry name" value="PAS"/>
    <property type="match status" value="4"/>
</dbReference>
<evidence type="ECO:0000259" key="8">
    <source>
        <dbReference type="PROSITE" id="PS50113"/>
    </source>
</evidence>
<dbReference type="CDD" id="cd16922">
    <property type="entry name" value="HATPase_EvgS-ArcB-TorS-like"/>
    <property type="match status" value="1"/>
</dbReference>
<comment type="catalytic activity">
    <reaction evidence="1">
        <text>ATP + protein L-histidine = ADP + protein N-phospho-L-histidine.</text>
        <dbReference type="EC" id="2.7.13.3"/>
    </reaction>
</comment>
<sequence>MQPPPLPEDETGRLQALTRSGLLDTPAEERFDRLTRLACALFSVPTALVSLVDARRQWFKSRQGLAAEETPRDISFCGHAILDAPVMVVNDAREDPRFADNPLVCGDPRIRFYAGAPLHFEGHRLGTLCLIDSKPRSFDEGQLTLLRDLAILVEQQIENVELGRLLLRQQADAERLRVSEWRMTSLIEGSGVGTWDWNIERDRIEVSARWAAIIDRPHRELSAMSLADWERLVHPEDLHAARQALQAHLDGERSDYFAVYRMRHRDGHWVWCEDRGMVVERDARRGPLRMTGTHADISEEKRREHEQSEAMRLVRAQADLALDADLLGAPVEQAWPQLARRLREALHVGRASVWLFDESGDEMHCVALAGPGGLAERTGNVLRRADYPSYFAALARQSMVAANDAAKDPATAEFGTGYLEPLGIGAMLDAVIPGERGPRGVLCAEHIGGSREWSAAECGFASAAAAYAAQILVRDERQVASRKLVEREEHYRSLVEDVPGAAFLRSHQRSWRFQHLSDGVEALTGYPAEAFMGPEGRSFGSLIAAEDASRLARAIERAVADGGHWECEYRILCRDGSQRWVAERGHPVPGRNGEPLLLSGFIHDIDNRRRAEQERARVSALLQAVLDSASEISIIATDREGLITLFNCGAERLLGYRAEEMVHKRTPEVLHVPDEVLRRGAELEKELGEPVSGFRSFVALAERRGSDVREWTYVHRSGRQVPVMLAVTPIHGEGGAIEGYLGAAVDISTQRQALAELQVSQRELRRFFDLSLGFMAIIDRRGRLQRVNATVLRVLDYSEEELIGRPLVEFVHPDDLLLTANRFDELEKGAREVQLEHRMRRSDGGDVDLFWSLALDPDTGRIYGAAVDVTERQRVERMKAEFISTVSHELRTPLTSINGALSLVASGALGTLPEKPDQLLKVALGNGQRLAILINDLLDMERLAADRMKFDLDWHDIAEVLTSALLANEPFAAERGVALVSAELPSGVQVQVDLNRFLQVMGNLLSNAIKFSPAQGMVEVFAVPDGDRVQVSVRDEGPGIPGAFRSRIFQKFSQADSSDIRQRGGTGLGLAISRELVERMGGQIGFHSVEGEGATFWVSLPARRATEGPQG</sequence>